<proteinExistence type="predicted"/>
<feature type="chain" id="PRO_5037251797" evidence="3">
    <location>
        <begin position="27"/>
        <end position="200"/>
    </location>
</feature>
<dbReference type="InterPro" id="IPR027367">
    <property type="entry name" value="Gly-zipper_YMGG"/>
</dbReference>
<evidence type="ECO:0000256" key="1">
    <source>
        <dbReference type="SAM" id="Coils"/>
    </source>
</evidence>
<dbReference type="RefSeq" id="WP_190888028.1">
    <property type="nucleotide sequence ID" value="NZ_JACWZY010000013.1"/>
</dbReference>
<dbReference type="AlphaFoldDB" id="A0A926XXV8"/>
<protein>
    <submittedName>
        <fullName evidence="5">Glycine zipper 2TM domain-containing protein</fullName>
    </submittedName>
</protein>
<feature type="domain" description="YMGG-like Gly-zipper" evidence="4">
    <location>
        <begin position="34"/>
        <end position="76"/>
    </location>
</feature>
<feature type="region of interest" description="Disordered" evidence="2">
    <location>
        <begin position="181"/>
        <end position="200"/>
    </location>
</feature>
<sequence length="200" mass="20920">MKTFHSFTALLVLTGLVVGFSTEVQAQRGWKPQTKGAVIGGVAGGAAGAIINKRNRVVGGVIGGVVGGAAGYAIGKHKDNKNKEAARVAAAERAREAAAEREREAAIARREQEREAAAAERDRAVAAAVERERALHAKANTPVRTVAAVQPTPSPATATSPVPAMLAANTLALDAPFLPNPTYGDQNTAYPTSEYRRKSW</sequence>
<gene>
    <name evidence="5" type="ORF">IC229_16100</name>
</gene>
<keyword evidence="6" id="KW-1185">Reference proteome</keyword>
<evidence type="ECO:0000313" key="5">
    <source>
        <dbReference type="EMBL" id="MBD2702175.1"/>
    </source>
</evidence>
<dbReference type="Proteomes" id="UP000598820">
    <property type="component" value="Unassembled WGS sequence"/>
</dbReference>
<evidence type="ECO:0000256" key="2">
    <source>
        <dbReference type="SAM" id="MobiDB-lite"/>
    </source>
</evidence>
<evidence type="ECO:0000256" key="3">
    <source>
        <dbReference type="SAM" id="SignalP"/>
    </source>
</evidence>
<reference evidence="5" key="1">
    <citation type="submission" date="2020-09" db="EMBL/GenBank/DDBJ databases">
        <authorList>
            <person name="Kim M.K."/>
        </authorList>
    </citation>
    <scope>NUCLEOTIDE SEQUENCE</scope>
    <source>
        <strain evidence="5">BT702</strain>
    </source>
</reference>
<organism evidence="5 6">
    <name type="scientific">Spirosoma profusum</name>
    <dbReference type="NCBI Taxonomy" id="2771354"/>
    <lineage>
        <taxon>Bacteria</taxon>
        <taxon>Pseudomonadati</taxon>
        <taxon>Bacteroidota</taxon>
        <taxon>Cytophagia</taxon>
        <taxon>Cytophagales</taxon>
        <taxon>Cytophagaceae</taxon>
        <taxon>Spirosoma</taxon>
    </lineage>
</organism>
<name>A0A926XXV8_9BACT</name>
<keyword evidence="1" id="KW-0175">Coiled coil</keyword>
<dbReference type="EMBL" id="JACWZY010000013">
    <property type="protein sequence ID" value="MBD2702175.1"/>
    <property type="molecule type" value="Genomic_DNA"/>
</dbReference>
<keyword evidence="3" id="KW-0732">Signal</keyword>
<comment type="caution">
    <text evidence="5">The sequence shown here is derived from an EMBL/GenBank/DDBJ whole genome shotgun (WGS) entry which is preliminary data.</text>
</comment>
<accession>A0A926XXV8</accession>
<feature type="signal peptide" evidence="3">
    <location>
        <begin position="1"/>
        <end position="26"/>
    </location>
</feature>
<feature type="coiled-coil region" evidence="1">
    <location>
        <begin position="81"/>
        <end position="122"/>
    </location>
</feature>
<dbReference type="Pfam" id="PF13441">
    <property type="entry name" value="Gly-zipper_YMGG"/>
    <property type="match status" value="1"/>
</dbReference>
<evidence type="ECO:0000259" key="4">
    <source>
        <dbReference type="Pfam" id="PF13441"/>
    </source>
</evidence>
<evidence type="ECO:0000313" key="6">
    <source>
        <dbReference type="Proteomes" id="UP000598820"/>
    </source>
</evidence>